<accession>A0A6G1I5M7</accession>
<keyword evidence="3" id="KW-1185">Reference proteome</keyword>
<evidence type="ECO:0000313" key="2">
    <source>
        <dbReference type="EMBL" id="KAF2403491.1"/>
    </source>
</evidence>
<name>A0A6G1I5M7_9PEZI</name>
<reference evidence="2" key="1">
    <citation type="journal article" date="2020" name="Stud. Mycol.">
        <title>101 Dothideomycetes genomes: a test case for predicting lifestyles and emergence of pathogens.</title>
        <authorList>
            <person name="Haridas S."/>
            <person name="Albert R."/>
            <person name="Binder M."/>
            <person name="Bloem J."/>
            <person name="Labutti K."/>
            <person name="Salamov A."/>
            <person name="Andreopoulos B."/>
            <person name="Baker S."/>
            <person name="Barry K."/>
            <person name="Bills G."/>
            <person name="Bluhm B."/>
            <person name="Cannon C."/>
            <person name="Castanera R."/>
            <person name="Culley D."/>
            <person name="Daum C."/>
            <person name="Ezra D."/>
            <person name="Gonzalez J."/>
            <person name="Henrissat B."/>
            <person name="Kuo A."/>
            <person name="Liang C."/>
            <person name="Lipzen A."/>
            <person name="Lutzoni F."/>
            <person name="Magnuson J."/>
            <person name="Mondo S."/>
            <person name="Nolan M."/>
            <person name="Ohm R."/>
            <person name="Pangilinan J."/>
            <person name="Park H.-J."/>
            <person name="Ramirez L."/>
            <person name="Alfaro M."/>
            <person name="Sun H."/>
            <person name="Tritt A."/>
            <person name="Yoshinaga Y."/>
            <person name="Zwiers L.-H."/>
            <person name="Turgeon B."/>
            <person name="Goodwin S."/>
            <person name="Spatafora J."/>
            <person name="Crous P."/>
            <person name="Grigoriev I."/>
        </authorList>
    </citation>
    <scope>NUCLEOTIDE SEQUENCE</scope>
    <source>
        <strain evidence="2">CBS 262.69</strain>
    </source>
</reference>
<dbReference type="Proteomes" id="UP000799640">
    <property type="component" value="Unassembled WGS sequence"/>
</dbReference>
<organism evidence="2 3">
    <name type="scientific">Trichodelitschia bisporula</name>
    <dbReference type="NCBI Taxonomy" id="703511"/>
    <lineage>
        <taxon>Eukaryota</taxon>
        <taxon>Fungi</taxon>
        <taxon>Dikarya</taxon>
        <taxon>Ascomycota</taxon>
        <taxon>Pezizomycotina</taxon>
        <taxon>Dothideomycetes</taxon>
        <taxon>Dothideomycetes incertae sedis</taxon>
        <taxon>Phaeotrichales</taxon>
        <taxon>Phaeotrichaceae</taxon>
        <taxon>Trichodelitschia</taxon>
    </lineage>
</organism>
<dbReference type="AlphaFoldDB" id="A0A6G1I5M7"/>
<feature type="region of interest" description="Disordered" evidence="1">
    <location>
        <begin position="223"/>
        <end position="242"/>
    </location>
</feature>
<protein>
    <submittedName>
        <fullName evidence="2">Uncharacterized protein</fullName>
    </submittedName>
</protein>
<dbReference type="OrthoDB" id="4500473at2759"/>
<evidence type="ECO:0000313" key="3">
    <source>
        <dbReference type="Proteomes" id="UP000799640"/>
    </source>
</evidence>
<sequence length="292" mass="32111">MKNPVKTYYLAPKLDWAAVGGPVRLGSIITGPARPDLAVDKKPFELPQPVNYSKLEAWTYEDSGKRKLLAGLFCRFLEATIGVDFHAKLERTQTKRYQFDRLVTMSITPDVEYVKSRLEDDGVRELLEANNNKAYIITGLKIACNPSGATSTSRMTDTRLRVGANLAAAGVPLTVGPELEASHSTEQSTSFVGGTDIIFAFEIQKIRVKWYKNGRAVTVTPRNKGAFMSHPNGEDDGKTGGSEDELTLEVAEITSPKVDGGEEVLDAVEGECQAVNLRSMEPWCYMNYPADL</sequence>
<evidence type="ECO:0000256" key="1">
    <source>
        <dbReference type="SAM" id="MobiDB-lite"/>
    </source>
</evidence>
<dbReference type="EMBL" id="ML996689">
    <property type="protein sequence ID" value="KAF2403491.1"/>
    <property type="molecule type" value="Genomic_DNA"/>
</dbReference>
<gene>
    <name evidence="2" type="ORF">EJ06DRAFT_527112</name>
</gene>
<proteinExistence type="predicted"/>